<dbReference type="OrthoDB" id="9805133at2"/>
<gene>
    <name evidence="10" type="ORF">CMC5_077400</name>
</gene>
<keyword evidence="11" id="KW-1185">Reference proteome</keyword>
<keyword evidence="4 8" id="KW-1133">Transmembrane helix</keyword>
<dbReference type="PANTHER" id="PTHR30625:SF3">
    <property type="entry name" value="TOL-PAL SYSTEM PROTEIN TOLQ"/>
    <property type="match status" value="1"/>
</dbReference>
<evidence type="ECO:0000259" key="9">
    <source>
        <dbReference type="Pfam" id="PF01618"/>
    </source>
</evidence>
<evidence type="ECO:0000256" key="5">
    <source>
        <dbReference type="ARBA" id="ARBA00023136"/>
    </source>
</evidence>
<dbReference type="RefSeq" id="WP_050434966.1">
    <property type="nucleotide sequence ID" value="NZ_CP012159.1"/>
</dbReference>
<name>A0A0K1ESB4_CHOCO</name>
<dbReference type="EMBL" id="CP012159">
    <property type="protein sequence ID" value="AKT43508.1"/>
    <property type="molecule type" value="Genomic_DNA"/>
</dbReference>
<feature type="transmembrane region" description="Helical" evidence="8">
    <location>
        <begin position="30"/>
        <end position="53"/>
    </location>
</feature>
<sequence>MALQNAPEEALAVPIKLDAVSLVLHSSGPVFLVVWSLIAAAVLVWVITVLKLIQVARLSATQARFEKESAHAHTQDALYSLAQRHPDAPGGRVVLELSRRGGNAKLLESVAKRALVVETQRASVFMPTLASIASASPFIGLFGTVYGIMDAFLRIGQQKSASLPVVAPAIGEALIATAIGLFAAIPALIAYNALNKRIDDLLSGVEASADGWVAIASEGTLAAEPAPAGGAFPPPQRETAPLPLRQVTTNRPPPPPGQGR</sequence>
<dbReference type="KEGG" id="ccro:CMC5_077400"/>
<feature type="transmembrane region" description="Helical" evidence="8">
    <location>
        <begin position="169"/>
        <end position="194"/>
    </location>
</feature>
<evidence type="ECO:0000256" key="4">
    <source>
        <dbReference type="ARBA" id="ARBA00022989"/>
    </source>
</evidence>
<dbReference type="InterPro" id="IPR002898">
    <property type="entry name" value="MotA_ExbB_proton_chnl"/>
</dbReference>
<keyword evidence="3 8" id="KW-0812">Transmembrane</keyword>
<keyword evidence="6" id="KW-0653">Protein transport</keyword>
<feature type="compositionally biased region" description="Pro residues" evidence="7">
    <location>
        <begin position="251"/>
        <end position="260"/>
    </location>
</feature>
<dbReference type="AlphaFoldDB" id="A0A0K1ESB4"/>
<evidence type="ECO:0000256" key="6">
    <source>
        <dbReference type="RuleBase" id="RU004057"/>
    </source>
</evidence>
<evidence type="ECO:0000256" key="8">
    <source>
        <dbReference type="SAM" id="Phobius"/>
    </source>
</evidence>
<dbReference type="Pfam" id="PF01618">
    <property type="entry name" value="MotA_ExbB"/>
    <property type="match status" value="1"/>
</dbReference>
<evidence type="ECO:0000313" key="11">
    <source>
        <dbReference type="Proteomes" id="UP000067626"/>
    </source>
</evidence>
<evidence type="ECO:0000256" key="2">
    <source>
        <dbReference type="ARBA" id="ARBA00022475"/>
    </source>
</evidence>
<organism evidence="10 11">
    <name type="scientific">Chondromyces crocatus</name>
    <dbReference type="NCBI Taxonomy" id="52"/>
    <lineage>
        <taxon>Bacteria</taxon>
        <taxon>Pseudomonadati</taxon>
        <taxon>Myxococcota</taxon>
        <taxon>Polyangia</taxon>
        <taxon>Polyangiales</taxon>
        <taxon>Polyangiaceae</taxon>
        <taxon>Chondromyces</taxon>
    </lineage>
</organism>
<evidence type="ECO:0000313" key="10">
    <source>
        <dbReference type="EMBL" id="AKT43508.1"/>
    </source>
</evidence>
<dbReference type="PANTHER" id="PTHR30625">
    <property type="entry name" value="PROTEIN TOLQ"/>
    <property type="match status" value="1"/>
</dbReference>
<keyword evidence="2" id="KW-1003">Cell membrane</keyword>
<dbReference type="Proteomes" id="UP000067626">
    <property type="component" value="Chromosome"/>
</dbReference>
<protein>
    <submittedName>
        <fullName evidence="10">Transport protein, tolQ</fullName>
    </submittedName>
</protein>
<proteinExistence type="inferred from homology"/>
<evidence type="ECO:0000256" key="3">
    <source>
        <dbReference type="ARBA" id="ARBA00022692"/>
    </source>
</evidence>
<comment type="similarity">
    <text evidence="6">Belongs to the exbB/tolQ family.</text>
</comment>
<keyword evidence="5 8" id="KW-0472">Membrane</keyword>
<dbReference type="GO" id="GO:0005886">
    <property type="term" value="C:plasma membrane"/>
    <property type="evidence" value="ECO:0007669"/>
    <property type="project" value="UniProtKB-SubCell"/>
</dbReference>
<reference evidence="10 11" key="1">
    <citation type="submission" date="2015-07" db="EMBL/GenBank/DDBJ databases">
        <title>Genome analysis of myxobacterium Chondromyces crocatus Cm c5 reveals a high potential for natural compound synthesis and the genetic basis for the loss of fruiting body formation.</title>
        <authorList>
            <person name="Zaburannyi N."/>
            <person name="Bunk B."/>
            <person name="Maier J."/>
            <person name="Overmann J."/>
            <person name="Mueller R."/>
        </authorList>
    </citation>
    <scope>NUCLEOTIDE SEQUENCE [LARGE SCALE GENOMIC DNA]</scope>
    <source>
        <strain evidence="10 11">Cm c5</strain>
    </source>
</reference>
<feature type="transmembrane region" description="Helical" evidence="8">
    <location>
        <begin position="129"/>
        <end position="149"/>
    </location>
</feature>
<evidence type="ECO:0000256" key="1">
    <source>
        <dbReference type="ARBA" id="ARBA00004651"/>
    </source>
</evidence>
<dbReference type="PATRIC" id="fig|52.7.peg.8512"/>
<evidence type="ECO:0000256" key="7">
    <source>
        <dbReference type="SAM" id="MobiDB-lite"/>
    </source>
</evidence>
<dbReference type="InterPro" id="IPR050790">
    <property type="entry name" value="ExbB/TolQ_transport"/>
</dbReference>
<dbReference type="GO" id="GO:0017038">
    <property type="term" value="P:protein import"/>
    <property type="evidence" value="ECO:0007669"/>
    <property type="project" value="TreeGrafter"/>
</dbReference>
<keyword evidence="6" id="KW-0813">Transport</keyword>
<accession>A0A0K1ESB4</accession>
<dbReference type="STRING" id="52.CMC5_077400"/>
<comment type="subcellular location">
    <subcellularLocation>
        <location evidence="1">Cell membrane</location>
        <topology evidence="1">Multi-pass membrane protein</topology>
    </subcellularLocation>
    <subcellularLocation>
        <location evidence="6">Membrane</location>
        <topology evidence="6">Multi-pass membrane protein</topology>
    </subcellularLocation>
</comment>
<feature type="domain" description="MotA/TolQ/ExbB proton channel" evidence="9">
    <location>
        <begin position="99"/>
        <end position="204"/>
    </location>
</feature>
<feature type="region of interest" description="Disordered" evidence="7">
    <location>
        <begin position="224"/>
        <end position="260"/>
    </location>
</feature>